<evidence type="ECO:0008006" key="7">
    <source>
        <dbReference type="Google" id="ProtNLM"/>
    </source>
</evidence>
<evidence type="ECO:0000256" key="2">
    <source>
        <dbReference type="SAM" id="MobiDB-lite"/>
    </source>
</evidence>
<reference evidence="4 6" key="2">
    <citation type="submission" date="2017-12" db="EMBL/GenBank/DDBJ databases">
        <title>Comparative Functional Genomics of Dry Heat Resistant strains isolated from the Viking Spacecraft.</title>
        <authorList>
            <person name="Seuylemezian A."/>
            <person name="Cooper K."/>
            <person name="Vaishampayan P."/>
        </authorList>
    </citation>
    <scope>NUCLEOTIDE SEQUENCE [LARGE SCALE GENOMIC DNA]</scope>
    <source>
        <strain evidence="4 6">ATCC 29669</strain>
    </source>
</reference>
<name>A0A2N5GII1_9BACI</name>
<gene>
    <name evidence="3" type="ORF">CU635_17240</name>
    <name evidence="4" type="ORF">CVD25_08130</name>
</gene>
<comment type="caution">
    <text evidence="3">The sequence shown here is derived from an EMBL/GenBank/DDBJ whole genome shotgun (WGS) entry which is preliminary data.</text>
</comment>
<organism evidence="3 5">
    <name type="scientific">Bacillus canaveralius</name>
    <dbReference type="NCBI Taxonomy" id="1403243"/>
    <lineage>
        <taxon>Bacteria</taxon>
        <taxon>Bacillati</taxon>
        <taxon>Bacillota</taxon>
        <taxon>Bacilli</taxon>
        <taxon>Bacillales</taxon>
        <taxon>Bacillaceae</taxon>
        <taxon>Bacillus</taxon>
    </lineage>
</organism>
<dbReference type="Proteomes" id="UP000235114">
    <property type="component" value="Unassembled WGS sequence"/>
</dbReference>
<proteinExistence type="predicted"/>
<evidence type="ECO:0000313" key="4">
    <source>
        <dbReference type="EMBL" id="PLR98327.1"/>
    </source>
</evidence>
<evidence type="ECO:0000313" key="6">
    <source>
        <dbReference type="Proteomes" id="UP000235114"/>
    </source>
</evidence>
<evidence type="ECO:0000256" key="1">
    <source>
        <dbReference type="ARBA" id="ARBA00022729"/>
    </source>
</evidence>
<dbReference type="InterPro" id="IPR014755">
    <property type="entry name" value="Cu-Rt/internalin_Ig-like"/>
</dbReference>
<protein>
    <recommendedName>
        <fullName evidence="7">SbsA Ig-like domain-containing protein</fullName>
    </recommendedName>
</protein>
<evidence type="ECO:0000313" key="5">
    <source>
        <dbReference type="Proteomes" id="UP000234951"/>
    </source>
</evidence>
<dbReference type="EMBL" id="PGVD01000022">
    <property type="protein sequence ID" value="PLR98327.1"/>
    <property type="molecule type" value="Genomic_DNA"/>
</dbReference>
<dbReference type="Gene3D" id="2.60.40.1220">
    <property type="match status" value="1"/>
</dbReference>
<reference evidence="3 5" key="1">
    <citation type="submission" date="2017-11" db="EMBL/GenBank/DDBJ databases">
        <title>Comparitive Functional Genomics of Dry Heat Resistant strains isolated from the Viking Spacecraft.</title>
        <authorList>
            <person name="Seuylemezian A."/>
            <person name="Cooper K."/>
            <person name="Vaishampayan P."/>
        </authorList>
    </citation>
    <scope>NUCLEOTIDE SEQUENCE [LARGE SCALE GENOMIC DNA]</scope>
    <source>
        <strain evidence="3 5">M4.6</strain>
    </source>
</reference>
<dbReference type="InterPro" id="IPR019198">
    <property type="entry name" value="Beta_propeller_containing"/>
</dbReference>
<dbReference type="EMBL" id="PGVA01000044">
    <property type="protein sequence ID" value="PLR80795.1"/>
    <property type="molecule type" value="Genomic_DNA"/>
</dbReference>
<keyword evidence="1" id="KW-0732">Signal</keyword>
<feature type="compositionally biased region" description="Polar residues" evidence="2">
    <location>
        <begin position="168"/>
        <end position="189"/>
    </location>
</feature>
<sequence length="726" mass="81770">MRKTWLIAGLVILIAGAAVYAHFTQLKIVNDWAQYDERPIVLKNKVWKVSFSKKIAEASLDGNQIYVTDDQGKKQEVDVELGPDGQTVYISPPDQGYDSNIPFYTLNILDGIKTKSGRKLSSGKQLSFVVNKTLPVIGSKEKLDDYFKKAIKTEKNHRQTLAFDATEENTTLSADSAKTESSAKSVSETNVQVAGIDEADTVKTDGKHIYQISDGKVRIIEAIPANKMILKKVLEYDSSFMPSQLYVEDQHLVIIGPSYQQMPRLPKSQTSADLSIVPMYQSTKLIIYNIEDPQNPAKLRELEMEGSYVSSRKRNGIVYLIASHYPDYWALEQGKKIDLRPRYRDTAVSEKPVSIDYDQIHYFSDSAETNYNTIAAIDLSDPLKDAAMTTYLGSGQELYMSNGYLYLAVPNYTSIERDRSSILSPDTTIYKFSVEGMNVAFHSSAEIEGTILNQFAMDEYEGNLRVATTKGNSWNEERPSANHLYIFDVNLQRIGELKDLARGERIYSTRFMGERIYIVTFKQVDPLFVIDAANPKAPKVLGELKIPGFSNYLHPYDENHIIGFGQDTELVKGFTSTTEPRVTTKGVKISLFDVSDVASPKEKFTEIIGGSGTYSPLNHDHKALLYDRGKNLFAFPITVYSDIEGKEVAQNYEFQGAYVYHIDSTNGFSLKSKITHSFNKQVYEEWSNSIERLVYIDNSLYALSPSKITAHDLQTFNLQGELVLNQ</sequence>
<dbReference type="AlphaFoldDB" id="A0A2N5GII1"/>
<evidence type="ECO:0000313" key="3">
    <source>
        <dbReference type="EMBL" id="PLR80795.1"/>
    </source>
</evidence>
<dbReference type="Pfam" id="PF09826">
    <property type="entry name" value="Beta_propel"/>
    <property type="match status" value="1"/>
</dbReference>
<dbReference type="OrthoDB" id="9778998at2"/>
<feature type="region of interest" description="Disordered" evidence="2">
    <location>
        <begin position="166"/>
        <end position="189"/>
    </location>
</feature>
<keyword evidence="6" id="KW-1185">Reference proteome</keyword>
<dbReference type="RefSeq" id="WP_101578622.1">
    <property type="nucleotide sequence ID" value="NZ_PGVA01000044.1"/>
</dbReference>
<dbReference type="Proteomes" id="UP000234951">
    <property type="component" value="Unassembled WGS sequence"/>
</dbReference>
<accession>A0A2N5GII1</accession>